<evidence type="ECO:0000313" key="2">
    <source>
        <dbReference type="EMBL" id="KAK4543787.1"/>
    </source>
</evidence>
<protein>
    <submittedName>
        <fullName evidence="2">Uncharacterized protein</fullName>
    </submittedName>
</protein>
<accession>A0AAV9JFF3</accession>
<feature type="compositionally biased region" description="Low complexity" evidence="1">
    <location>
        <begin position="179"/>
        <end position="188"/>
    </location>
</feature>
<reference evidence="2 3" key="1">
    <citation type="submission" date="2021-11" db="EMBL/GenBank/DDBJ databases">
        <title>Black yeast isolated from Biological Soil Crust.</title>
        <authorList>
            <person name="Kurbessoian T."/>
        </authorList>
    </citation>
    <scope>NUCLEOTIDE SEQUENCE [LARGE SCALE GENOMIC DNA]</scope>
    <source>
        <strain evidence="2 3">CCFEE 5522</strain>
    </source>
</reference>
<organism evidence="2 3">
    <name type="scientific">Oleoguttula mirabilis</name>
    <dbReference type="NCBI Taxonomy" id="1507867"/>
    <lineage>
        <taxon>Eukaryota</taxon>
        <taxon>Fungi</taxon>
        <taxon>Dikarya</taxon>
        <taxon>Ascomycota</taxon>
        <taxon>Pezizomycotina</taxon>
        <taxon>Dothideomycetes</taxon>
        <taxon>Dothideomycetidae</taxon>
        <taxon>Mycosphaerellales</taxon>
        <taxon>Teratosphaeriaceae</taxon>
        <taxon>Oleoguttula</taxon>
    </lineage>
</organism>
<gene>
    <name evidence="2" type="ORF">LTR36_004820</name>
</gene>
<dbReference type="EMBL" id="JAVFHQ010000029">
    <property type="protein sequence ID" value="KAK4543787.1"/>
    <property type="molecule type" value="Genomic_DNA"/>
</dbReference>
<dbReference type="AlphaFoldDB" id="A0AAV9JFF3"/>
<sequence>MVVSRGMAAVFETYGAAFFLRKSHKFADGTRYSQGDKPWPSSSTWYWHGFLFQRMRAEQFHTYADAHNDVYQTRSFLRKGNNFDDRTVWYREKVSFTDLGQYAWLHCGAGDEQKAHACLPCVEGERRHERCGFSNLQRHAANLVPQSGDNEELQGKAEASDTDVGDAGDRQAKGKLAQAAASPSSSGAPVIKICRERRGLEHRPEPLVMDEQEGDTRSVRLLDLSVSHSLLGGS</sequence>
<dbReference type="Proteomes" id="UP001324427">
    <property type="component" value="Unassembled WGS sequence"/>
</dbReference>
<evidence type="ECO:0000313" key="3">
    <source>
        <dbReference type="Proteomes" id="UP001324427"/>
    </source>
</evidence>
<name>A0AAV9JFF3_9PEZI</name>
<evidence type="ECO:0000256" key="1">
    <source>
        <dbReference type="SAM" id="MobiDB-lite"/>
    </source>
</evidence>
<comment type="caution">
    <text evidence="2">The sequence shown here is derived from an EMBL/GenBank/DDBJ whole genome shotgun (WGS) entry which is preliminary data.</text>
</comment>
<feature type="region of interest" description="Disordered" evidence="1">
    <location>
        <begin position="144"/>
        <end position="188"/>
    </location>
</feature>
<proteinExistence type="predicted"/>
<keyword evidence="3" id="KW-1185">Reference proteome</keyword>